<keyword evidence="4" id="KW-1185">Reference proteome</keyword>
<feature type="transmembrane region" description="Helical" evidence="2">
    <location>
        <begin position="225"/>
        <end position="243"/>
    </location>
</feature>
<keyword evidence="2" id="KW-0812">Transmembrane</keyword>
<feature type="transmembrane region" description="Helical" evidence="2">
    <location>
        <begin position="200"/>
        <end position="219"/>
    </location>
</feature>
<organism evidence="3 4">
    <name type="scientific">Anaeromyxobacter diazotrophicus</name>
    <dbReference type="NCBI Taxonomy" id="2590199"/>
    <lineage>
        <taxon>Bacteria</taxon>
        <taxon>Pseudomonadati</taxon>
        <taxon>Myxococcota</taxon>
        <taxon>Myxococcia</taxon>
        <taxon>Myxococcales</taxon>
        <taxon>Cystobacterineae</taxon>
        <taxon>Anaeromyxobacteraceae</taxon>
        <taxon>Anaeromyxobacter</taxon>
    </lineage>
</organism>
<protein>
    <submittedName>
        <fullName evidence="3">Uncharacterized protein</fullName>
    </submittedName>
</protein>
<evidence type="ECO:0000313" key="4">
    <source>
        <dbReference type="Proteomes" id="UP000503640"/>
    </source>
</evidence>
<dbReference type="Proteomes" id="UP000503640">
    <property type="component" value="Unassembled WGS sequence"/>
</dbReference>
<dbReference type="EMBL" id="BJTG01000001">
    <property type="protein sequence ID" value="GEJ55360.1"/>
    <property type="molecule type" value="Genomic_DNA"/>
</dbReference>
<evidence type="ECO:0000256" key="1">
    <source>
        <dbReference type="SAM" id="MobiDB-lite"/>
    </source>
</evidence>
<dbReference type="RefSeq" id="WP_176062168.1">
    <property type="nucleotide sequence ID" value="NZ_BJTG01000001.1"/>
</dbReference>
<keyword evidence="2" id="KW-1133">Transmembrane helix</keyword>
<proteinExistence type="predicted"/>
<feature type="transmembrane region" description="Helical" evidence="2">
    <location>
        <begin position="47"/>
        <end position="67"/>
    </location>
</feature>
<accession>A0A7I9VGU7</accession>
<feature type="transmembrane region" description="Helical" evidence="2">
    <location>
        <begin position="166"/>
        <end position="188"/>
    </location>
</feature>
<feature type="region of interest" description="Disordered" evidence="1">
    <location>
        <begin position="1"/>
        <end position="22"/>
    </location>
</feature>
<dbReference type="InterPro" id="IPR025576">
    <property type="entry name" value="YwiC"/>
</dbReference>
<reference evidence="4" key="1">
    <citation type="journal article" date="2020" name="Appl. Environ. Microbiol.">
        <title>Diazotrophic Anaeromyxobacter Isolates from Soils.</title>
        <authorList>
            <person name="Masuda Y."/>
            <person name="Yamanaka H."/>
            <person name="Xu Z.X."/>
            <person name="Shiratori Y."/>
            <person name="Aono T."/>
            <person name="Amachi S."/>
            <person name="Senoo K."/>
            <person name="Itoh H."/>
        </authorList>
    </citation>
    <scope>NUCLEOTIDE SEQUENCE [LARGE SCALE GENOMIC DNA]</scope>
    <source>
        <strain evidence="4">R267</strain>
    </source>
</reference>
<evidence type="ECO:0000256" key="2">
    <source>
        <dbReference type="SAM" id="Phobius"/>
    </source>
</evidence>
<keyword evidence="2" id="KW-0472">Membrane</keyword>
<name>A0A7I9VGU7_9BACT</name>
<dbReference type="AlphaFoldDB" id="A0A7I9VGU7"/>
<gene>
    <name evidence="3" type="ORF">AMYX_01010</name>
</gene>
<comment type="caution">
    <text evidence="3">The sequence shown here is derived from an EMBL/GenBank/DDBJ whole genome shotgun (WGS) entry which is preliminary data.</text>
</comment>
<feature type="transmembrane region" description="Helical" evidence="2">
    <location>
        <begin position="113"/>
        <end position="130"/>
    </location>
</feature>
<feature type="transmembrane region" description="Helical" evidence="2">
    <location>
        <begin position="137"/>
        <end position="160"/>
    </location>
</feature>
<feature type="transmembrane region" description="Helical" evidence="2">
    <location>
        <begin position="88"/>
        <end position="107"/>
    </location>
</feature>
<feature type="compositionally biased region" description="Low complexity" evidence="1">
    <location>
        <begin position="1"/>
        <end position="11"/>
    </location>
</feature>
<sequence>MPETATTTAARPPEPTRTRTLVPHEHGAYGQLLLPLVTALALGRPTAAALLLTYALVAAFVAHESLLVVLGQRGVRATAGDGARARRVLLLLGAQAAATGLAGLVLAPPLARAALALPAALAAVVSWLVAARKEKTLAGEVVVAAALSSGALAVGLAAGAPPAWAVGAWLTWLLAFTTATLAVQAVLVRARTKGARDPGLAYAAAALALVGGAFAAVPLAGLPRAAPVALAPTAALSVAVCLARVSAKRLRELGWAIVASGVVTLLLLVGGLRWIG</sequence>
<evidence type="ECO:0000313" key="3">
    <source>
        <dbReference type="EMBL" id="GEJ55360.1"/>
    </source>
</evidence>
<dbReference type="Pfam" id="PF14256">
    <property type="entry name" value="YwiC"/>
    <property type="match status" value="1"/>
</dbReference>
<feature type="transmembrane region" description="Helical" evidence="2">
    <location>
        <begin position="255"/>
        <end position="275"/>
    </location>
</feature>